<dbReference type="FunFam" id="1.10.287.130:FF:000001">
    <property type="entry name" value="Two-component sensor histidine kinase"/>
    <property type="match status" value="1"/>
</dbReference>
<dbReference type="InterPro" id="IPR003594">
    <property type="entry name" value="HATPase_dom"/>
</dbReference>
<comment type="catalytic activity">
    <reaction evidence="1">
        <text>ATP + protein L-histidine = ADP + protein N-phospho-L-histidine.</text>
        <dbReference type="EC" id="2.7.13.3"/>
    </reaction>
</comment>
<protein>
    <recommendedName>
        <fullName evidence="3">histidine kinase</fullName>
        <ecNumber evidence="3">2.7.13.3</ecNumber>
    </recommendedName>
</protein>
<dbReference type="AlphaFoldDB" id="A0A7X4YED6"/>
<dbReference type="Pfam" id="PF02518">
    <property type="entry name" value="HATPase_c"/>
    <property type="match status" value="1"/>
</dbReference>
<dbReference type="FunFam" id="3.30.565.10:FF:000006">
    <property type="entry name" value="Sensor histidine kinase WalK"/>
    <property type="match status" value="1"/>
</dbReference>
<dbReference type="EC" id="2.7.13.3" evidence="3"/>
<keyword evidence="9" id="KW-1133">Transmembrane helix</keyword>
<sequence>MEWFAAAFGLVVGTTMVFVPYEFGAAIFQIIYPYIRPLGSLFLLGSATMLAAMLYPTWPAFVGWLGRTLFLGAVAFYWWAAAVLPGGITGLILYPLLAGLLLLERARRFQGRGLLSAFIACVALSFGGLMVLVPNSFIRMSLLAFGPFIRLLGGAFLATGALLAVGLWRGHEKACRIAAGSLSVLFLNMTLALGARRSWAGMGVYAVLALACLLLWRMRQVPAPSGVRWRLFRGMALASVLPILGVGAVTSYVAQRAISAELRGKAQQAVLAETAWLEQSAAIARSLLRSQSQDPGFIEAVRTGDRKEMIERVELLESDTGLFDAAWLLDATGETLVPSKRLNRLTGNFADREYFQQALNGGDAVWVSRPFLTRAGGLPFIVFSTRVDLGEGQRVVLVGGRSLQRLGLQSTLASRSYHVELFDRRDGTLLRETERGDVLTRAPVLGMLPPEVLSAREGLLEAFNESGRRLLVAYAQVPGTEWTVVVTARLREAFAPVTRMGAWVVGIAALAGAISLLLSQWVGRDVAVRLETLRDGFAALGTPALEQRVQARGDDEVAQLADGFNDMAARIDRTQKELREAIVIRDQFLSMASHELRTPLTPLKATLELLIRQSESGVGLTPERQRATFERLTRQVDRLTRLIGDMLDVSRLQSGRFALTVAPMDLTALAHEVLERIQSTRPERQGLLSLDVSEGPLVGRWDEQRLDQLLTNLVENALRYSPPGTPVSMRVREEEGQVRVDVEDQGIGIPQESLPQLFTPFFRARNAAEHYAGGLGLGLAICREIVERHGGRIQASSEGPGKGTCFTVWLPRAAVADAA</sequence>
<dbReference type="PROSITE" id="PS50885">
    <property type="entry name" value="HAMP"/>
    <property type="match status" value="1"/>
</dbReference>
<dbReference type="GO" id="GO:0000155">
    <property type="term" value="F:phosphorelay sensor kinase activity"/>
    <property type="evidence" value="ECO:0007669"/>
    <property type="project" value="InterPro"/>
</dbReference>
<evidence type="ECO:0000313" key="12">
    <source>
        <dbReference type="EMBL" id="NBC42777.1"/>
    </source>
</evidence>
<keyword evidence="5" id="KW-0808">Transferase</keyword>
<feature type="domain" description="HAMP" evidence="11">
    <location>
        <begin position="524"/>
        <end position="576"/>
    </location>
</feature>
<reference evidence="12 13" key="1">
    <citation type="submission" date="2020-01" db="EMBL/GenBank/DDBJ databases">
        <title>The draft genome sequence of Corallococcus exiguus DSM 14696.</title>
        <authorList>
            <person name="Zhang X."/>
            <person name="Zhu H."/>
        </authorList>
    </citation>
    <scope>NUCLEOTIDE SEQUENCE [LARGE SCALE GENOMIC DNA]</scope>
    <source>
        <strain evidence="12 13">DSM 14696</strain>
    </source>
</reference>
<dbReference type="InterPro" id="IPR004358">
    <property type="entry name" value="Sig_transdc_His_kin-like_C"/>
</dbReference>
<gene>
    <name evidence="12" type="ORF">GTZ93_23530</name>
</gene>
<dbReference type="PANTHER" id="PTHR43711">
    <property type="entry name" value="TWO-COMPONENT HISTIDINE KINASE"/>
    <property type="match status" value="1"/>
</dbReference>
<evidence type="ECO:0000256" key="5">
    <source>
        <dbReference type="ARBA" id="ARBA00022679"/>
    </source>
</evidence>
<name>A0A7X4YED6_9BACT</name>
<evidence type="ECO:0000256" key="4">
    <source>
        <dbReference type="ARBA" id="ARBA00022553"/>
    </source>
</evidence>
<dbReference type="Gene3D" id="1.10.287.130">
    <property type="match status" value="1"/>
</dbReference>
<evidence type="ECO:0000256" key="6">
    <source>
        <dbReference type="ARBA" id="ARBA00022777"/>
    </source>
</evidence>
<dbReference type="CDD" id="cd06225">
    <property type="entry name" value="HAMP"/>
    <property type="match status" value="1"/>
</dbReference>
<evidence type="ECO:0000256" key="9">
    <source>
        <dbReference type="SAM" id="Phobius"/>
    </source>
</evidence>
<evidence type="ECO:0000256" key="2">
    <source>
        <dbReference type="ARBA" id="ARBA00004370"/>
    </source>
</evidence>
<comment type="subcellular location">
    <subcellularLocation>
        <location evidence="2">Membrane</location>
    </subcellularLocation>
</comment>
<evidence type="ECO:0000259" key="11">
    <source>
        <dbReference type="PROSITE" id="PS50885"/>
    </source>
</evidence>
<dbReference type="SMART" id="SM00387">
    <property type="entry name" value="HATPase_c"/>
    <property type="match status" value="1"/>
</dbReference>
<dbReference type="InterPro" id="IPR050736">
    <property type="entry name" value="Sensor_HK_Regulatory"/>
</dbReference>
<dbReference type="SMART" id="SM00304">
    <property type="entry name" value="HAMP"/>
    <property type="match status" value="1"/>
</dbReference>
<feature type="transmembrane region" description="Helical" evidence="9">
    <location>
        <begin position="236"/>
        <end position="254"/>
    </location>
</feature>
<evidence type="ECO:0000259" key="10">
    <source>
        <dbReference type="PROSITE" id="PS50109"/>
    </source>
</evidence>
<dbReference type="CDD" id="cd00075">
    <property type="entry name" value="HATPase"/>
    <property type="match status" value="1"/>
</dbReference>
<dbReference type="CDD" id="cd12914">
    <property type="entry name" value="PDC1_DGC_like"/>
    <property type="match status" value="1"/>
</dbReference>
<keyword evidence="9" id="KW-0812">Transmembrane</keyword>
<comment type="caution">
    <text evidence="12">The sequence shown here is derived from an EMBL/GenBank/DDBJ whole genome shotgun (WGS) entry which is preliminary data.</text>
</comment>
<dbReference type="PROSITE" id="PS50109">
    <property type="entry name" value="HIS_KIN"/>
    <property type="match status" value="1"/>
</dbReference>
<dbReference type="GO" id="GO:0016020">
    <property type="term" value="C:membrane"/>
    <property type="evidence" value="ECO:0007669"/>
    <property type="project" value="UniProtKB-SubCell"/>
</dbReference>
<keyword evidence="8 9" id="KW-0472">Membrane</keyword>
<accession>A0A7X4YED6</accession>
<dbReference type="InterPro" id="IPR036097">
    <property type="entry name" value="HisK_dim/P_sf"/>
</dbReference>
<dbReference type="PRINTS" id="PR00344">
    <property type="entry name" value="BCTRLSENSOR"/>
</dbReference>
<dbReference type="CDD" id="cd00082">
    <property type="entry name" value="HisKA"/>
    <property type="match status" value="1"/>
</dbReference>
<dbReference type="Gene3D" id="3.30.450.20">
    <property type="entry name" value="PAS domain"/>
    <property type="match status" value="1"/>
</dbReference>
<feature type="transmembrane region" description="Helical" evidence="9">
    <location>
        <begin position="114"/>
        <end position="133"/>
    </location>
</feature>
<feature type="transmembrane region" description="Helical" evidence="9">
    <location>
        <begin position="145"/>
        <end position="168"/>
    </location>
</feature>
<feature type="transmembrane region" description="Helical" evidence="9">
    <location>
        <begin position="6"/>
        <end position="31"/>
    </location>
</feature>
<keyword evidence="13" id="KW-1185">Reference proteome</keyword>
<dbReference type="Pfam" id="PF00672">
    <property type="entry name" value="HAMP"/>
    <property type="match status" value="1"/>
</dbReference>
<dbReference type="Proteomes" id="UP000537825">
    <property type="component" value="Unassembled WGS sequence"/>
</dbReference>
<dbReference type="CDD" id="cd18774">
    <property type="entry name" value="PDC2_HK_sensor"/>
    <property type="match status" value="1"/>
</dbReference>
<evidence type="ECO:0000313" key="13">
    <source>
        <dbReference type="Proteomes" id="UP000537825"/>
    </source>
</evidence>
<dbReference type="InterPro" id="IPR036890">
    <property type="entry name" value="HATPase_C_sf"/>
</dbReference>
<dbReference type="SMART" id="SM00388">
    <property type="entry name" value="HisKA"/>
    <property type="match status" value="1"/>
</dbReference>
<dbReference type="InterPro" id="IPR005467">
    <property type="entry name" value="His_kinase_dom"/>
</dbReference>
<evidence type="ECO:0000256" key="3">
    <source>
        <dbReference type="ARBA" id="ARBA00012438"/>
    </source>
</evidence>
<dbReference type="InterPro" id="IPR003661">
    <property type="entry name" value="HisK_dim/P_dom"/>
</dbReference>
<dbReference type="PANTHER" id="PTHR43711:SF1">
    <property type="entry name" value="HISTIDINE KINASE 1"/>
    <property type="match status" value="1"/>
</dbReference>
<dbReference type="Gene3D" id="3.30.565.10">
    <property type="entry name" value="Histidine kinase-like ATPase, C-terminal domain"/>
    <property type="match status" value="1"/>
</dbReference>
<feature type="transmembrane region" description="Helical" evidence="9">
    <location>
        <begin position="199"/>
        <end position="216"/>
    </location>
</feature>
<proteinExistence type="predicted"/>
<keyword evidence="7" id="KW-0902">Two-component regulatory system</keyword>
<evidence type="ECO:0000256" key="8">
    <source>
        <dbReference type="ARBA" id="ARBA00023136"/>
    </source>
</evidence>
<feature type="transmembrane region" description="Helical" evidence="9">
    <location>
        <begin position="76"/>
        <end position="102"/>
    </location>
</feature>
<evidence type="ECO:0000256" key="1">
    <source>
        <dbReference type="ARBA" id="ARBA00000085"/>
    </source>
</evidence>
<dbReference type="SUPFAM" id="SSF55874">
    <property type="entry name" value="ATPase domain of HSP90 chaperone/DNA topoisomerase II/histidine kinase"/>
    <property type="match status" value="1"/>
</dbReference>
<keyword evidence="6" id="KW-0418">Kinase</keyword>
<feature type="domain" description="Histidine kinase" evidence="10">
    <location>
        <begin position="591"/>
        <end position="814"/>
    </location>
</feature>
<dbReference type="Pfam" id="PF00512">
    <property type="entry name" value="HisKA"/>
    <property type="match status" value="1"/>
</dbReference>
<dbReference type="Gene3D" id="6.10.340.10">
    <property type="match status" value="1"/>
</dbReference>
<keyword evidence="4" id="KW-0597">Phosphoprotein</keyword>
<dbReference type="InterPro" id="IPR003660">
    <property type="entry name" value="HAMP_dom"/>
</dbReference>
<dbReference type="SUPFAM" id="SSF47384">
    <property type="entry name" value="Homodimeric domain of signal transducing histidine kinase"/>
    <property type="match status" value="1"/>
</dbReference>
<evidence type="ECO:0000256" key="7">
    <source>
        <dbReference type="ARBA" id="ARBA00023012"/>
    </source>
</evidence>
<feature type="transmembrane region" description="Helical" evidence="9">
    <location>
        <begin position="38"/>
        <end position="56"/>
    </location>
</feature>
<feature type="transmembrane region" description="Helical" evidence="9">
    <location>
        <begin position="175"/>
        <end position="193"/>
    </location>
</feature>
<organism evidence="12 13">
    <name type="scientific">Corallococcus exiguus</name>
    <dbReference type="NCBI Taxonomy" id="83462"/>
    <lineage>
        <taxon>Bacteria</taxon>
        <taxon>Pseudomonadati</taxon>
        <taxon>Myxococcota</taxon>
        <taxon>Myxococcia</taxon>
        <taxon>Myxococcales</taxon>
        <taxon>Cystobacterineae</taxon>
        <taxon>Myxococcaceae</taxon>
        <taxon>Corallococcus</taxon>
    </lineage>
</organism>
<dbReference type="EMBL" id="JAAAPK010000005">
    <property type="protein sequence ID" value="NBC42777.1"/>
    <property type="molecule type" value="Genomic_DNA"/>
</dbReference>